<accession>A0AAD5SX99</accession>
<organism evidence="5 6">
    <name type="scientific">Physocladia obscura</name>
    <dbReference type="NCBI Taxonomy" id="109957"/>
    <lineage>
        <taxon>Eukaryota</taxon>
        <taxon>Fungi</taxon>
        <taxon>Fungi incertae sedis</taxon>
        <taxon>Chytridiomycota</taxon>
        <taxon>Chytridiomycota incertae sedis</taxon>
        <taxon>Chytridiomycetes</taxon>
        <taxon>Chytridiales</taxon>
        <taxon>Chytriomycetaceae</taxon>
        <taxon>Physocladia</taxon>
    </lineage>
</organism>
<feature type="domain" description="CASP C-terminal" evidence="4">
    <location>
        <begin position="69"/>
        <end position="340"/>
    </location>
</feature>
<evidence type="ECO:0000256" key="3">
    <source>
        <dbReference type="SAM" id="Phobius"/>
    </source>
</evidence>
<evidence type="ECO:0000256" key="1">
    <source>
        <dbReference type="ARBA" id="ARBA00023054"/>
    </source>
</evidence>
<proteinExistence type="predicted"/>
<keyword evidence="3" id="KW-0472">Membrane</keyword>
<feature type="coiled-coil region" evidence="2">
    <location>
        <begin position="52"/>
        <end position="79"/>
    </location>
</feature>
<dbReference type="PANTHER" id="PTHR14043">
    <property type="entry name" value="CCAAT DISPLACEMENT PROTEIN-RELATED"/>
    <property type="match status" value="1"/>
</dbReference>
<sequence length="357" mass="40339">MKQIEFPANEEETIDGGFLWDETPSSPNSGTFTEKSLEKLLIDKNKRLKFEVASLKDSLDSQSSELKHAKQDVEHYKLDSITQKSLISKLEEDVYNLNSIVAVGNADPKANSRSTDTLQSNDLLNVDPLMAINVRSSLSSQPELLPVLGSNLNAIAIPGVSPDSSSVFVPSLNVTNSSIVPILASQRDRYRQRNTELEEQAKSQNTFITDLKARMEQLKNDNMKLYEKLRYTESFPPSGQNSHSVVSMPSTSQILARRNNPSQDDVQSRYNTLYETTLDPFQRFHRNEQASRMQKLNPAEKAAFFFTTALVGSKYTRIGFVIYSVMLHCLVFVALYMLSQWEECRHDHVVSQPLNVH</sequence>
<keyword evidence="1 2" id="KW-0175">Coiled coil</keyword>
<name>A0AAD5SX99_9FUNG</name>
<keyword evidence="3" id="KW-1133">Transmembrane helix</keyword>
<protein>
    <recommendedName>
        <fullName evidence="4">CASP C-terminal domain-containing protein</fullName>
    </recommendedName>
</protein>
<keyword evidence="3" id="KW-0812">Transmembrane</keyword>
<dbReference type="InterPro" id="IPR012955">
    <property type="entry name" value="CASP_C"/>
</dbReference>
<feature type="transmembrane region" description="Helical" evidence="3">
    <location>
        <begin position="320"/>
        <end position="338"/>
    </location>
</feature>
<evidence type="ECO:0000313" key="6">
    <source>
        <dbReference type="Proteomes" id="UP001211907"/>
    </source>
</evidence>
<dbReference type="GO" id="GO:0006891">
    <property type="term" value="P:intra-Golgi vesicle-mediated transport"/>
    <property type="evidence" value="ECO:0007669"/>
    <property type="project" value="InterPro"/>
</dbReference>
<dbReference type="PANTHER" id="PTHR14043:SF2">
    <property type="entry name" value="HOMEOBOX PROTEIN CUT"/>
    <property type="match status" value="1"/>
</dbReference>
<keyword evidence="6" id="KW-1185">Reference proteome</keyword>
<dbReference type="GO" id="GO:0000139">
    <property type="term" value="C:Golgi membrane"/>
    <property type="evidence" value="ECO:0007669"/>
    <property type="project" value="InterPro"/>
</dbReference>
<comment type="caution">
    <text evidence="5">The sequence shown here is derived from an EMBL/GenBank/DDBJ whole genome shotgun (WGS) entry which is preliminary data.</text>
</comment>
<evidence type="ECO:0000259" key="4">
    <source>
        <dbReference type="Pfam" id="PF08172"/>
    </source>
</evidence>
<gene>
    <name evidence="5" type="ORF">HK100_003136</name>
</gene>
<dbReference type="Proteomes" id="UP001211907">
    <property type="component" value="Unassembled WGS sequence"/>
</dbReference>
<evidence type="ECO:0000313" key="5">
    <source>
        <dbReference type="EMBL" id="KAJ3110164.1"/>
    </source>
</evidence>
<evidence type="ECO:0000256" key="2">
    <source>
        <dbReference type="SAM" id="Coils"/>
    </source>
</evidence>
<dbReference type="AlphaFoldDB" id="A0AAD5SX99"/>
<dbReference type="EMBL" id="JADGJH010001764">
    <property type="protein sequence ID" value="KAJ3110164.1"/>
    <property type="molecule type" value="Genomic_DNA"/>
</dbReference>
<dbReference type="Pfam" id="PF08172">
    <property type="entry name" value="CASP_C"/>
    <property type="match status" value="1"/>
</dbReference>
<reference evidence="5" key="1">
    <citation type="submission" date="2020-05" db="EMBL/GenBank/DDBJ databases">
        <title>Phylogenomic resolution of chytrid fungi.</title>
        <authorList>
            <person name="Stajich J.E."/>
            <person name="Amses K."/>
            <person name="Simmons R."/>
            <person name="Seto K."/>
            <person name="Myers J."/>
            <person name="Bonds A."/>
            <person name="Quandt C.A."/>
            <person name="Barry K."/>
            <person name="Liu P."/>
            <person name="Grigoriev I."/>
            <person name="Longcore J.E."/>
            <person name="James T.Y."/>
        </authorList>
    </citation>
    <scope>NUCLEOTIDE SEQUENCE</scope>
    <source>
        <strain evidence="5">JEL0513</strain>
    </source>
</reference>